<organism evidence="1 2">
    <name type="scientific">Bauhinia variegata</name>
    <name type="common">Purple orchid tree</name>
    <name type="synonym">Phanera variegata</name>
    <dbReference type="NCBI Taxonomy" id="167791"/>
    <lineage>
        <taxon>Eukaryota</taxon>
        <taxon>Viridiplantae</taxon>
        <taxon>Streptophyta</taxon>
        <taxon>Embryophyta</taxon>
        <taxon>Tracheophyta</taxon>
        <taxon>Spermatophyta</taxon>
        <taxon>Magnoliopsida</taxon>
        <taxon>eudicotyledons</taxon>
        <taxon>Gunneridae</taxon>
        <taxon>Pentapetalae</taxon>
        <taxon>rosids</taxon>
        <taxon>fabids</taxon>
        <taxon>Fabales</taxon>
        <taxon>Fabaceae</taxon>
        <taxon>Cercidoideae</taxon>
        <taxon>Cercideae</taxon>
        <taxon>Bauhiniinae</taxon>
        <taxon>Bauhinia</taxon>
    </lineage>
</organism>
<dbReference type="Proteomes" id="UP000828941">
    <property type="component" value="Chromosome 14"/>
</dbReference>
<protein>
    <submittedName>
        <fullName evidence="1">Uncharacterized protein</fullName>
    </submittedName>
</protein>
<evidence type="ECO:0000313" key="1">
    <source>
        <dbReference type="EMBL" id="KAI4296559.1"/>
    </source>
</evidence>
<proteinExistence type="predicted"/>
<sequence>MGKCSCLSGFEPRNPNDWYKNRDASGGCVKKNGKSIICGSRDGFVKVEGVKIPHTSGAIEKRGLSLEECEKECLRNCSCMAYVAADVTKGKRTKMVIPVVSASATALLSFCLYCFWKQRRKERIAQRLDQDSLAEEEHDETRISPYLPFFYFKTVMVVTNNFALENKLWQGGFGSVYKVWDLHREKRTLDIVDSALGQSFPASLVLWCFQIGLLSVMDRPSMFGSCFMVGNETTLPSPTKPGFLFNGNQHLPETSNIAGGSSVNEMTATTFNGR</sequence>
<accession>A0ACB9KH56</accession>
<keyword evidence="2" id="KW-1185">Reference proteome</keyword>
<name>A0ACB9KH56_BAUVA</name>
<reference evidence="1 2" key="1">
    <citation type="journal article" date="2022" name="DNA Res.">
        <title>Chromosomal-level genome assembly of the orchid tree Bauhinia variegata (Leguminosae; Cercidoideae) supports the allotetraploid origin hypothesis of Bauhinia.</title>
        <authorList>
            <person name="Zhong Y."/>
            <person name="Chen Y."/>
            <person name="Zheng D."/>
            <person name="Pang J."/>
            <person name="Liu Y."/>
            <person name="Luo S."/>
            <person name="Meng S."/>
            <person name="Qian L."/>
            <person name="Wei D."/>
            <person name="Dai S."/>
            <person name="Zhou R."/>
        </authorList>
    </citation>
    <scope>NUCLEOTIDE SEQUENCE [LARGE SCALE GENOMIC DNA]</scope>
    <source>
        <strain evidence="1">BV-YZ2020</strain>
    </source>
</reference>
<gene>
    <name evidence="1" type="ORF">L6164_036508</name>
</gene>
<comment type="caution">
    <text evidence="1">The sequence shown here is derived from an EMBL/GenBank/DDBJ whole genome shotgun (WGS) entry which is preliminary data.</text>
</comment>
<evidence type="ECO:0000313" key="2">
    <source>
        <dbReference type="Proteomes" id="UP000828941"/>
    </source>
</evidence>
<dbReference type="EMBL" id="CM039439">
    <property type="protein sequence ID" value="KAI4296559.1"/>
    <property type="molecule type" value="Genomic_DNA"/>
</dbReference>